<proteinExistence type="predicted"/>
<gene>
    <name evidence="4" type="ORF">MUK42_14056</name>
</gene>
<keyword evidence="2" id="KW-0539">Nucleus</keyword>
<feature type="region of interest" description="Disordered" evidence="3">
    <location>
        <begin position="175"/>
        <end position="250"/>
    </location>
</feature>
<dbReference type="EMBL" id="CP097510">
    <property type="protein sequence ID" value="URE29464.1"/>
    <property type="molecule type" value="Genomic_DNA"/>
</dbReference>
<name>A0A9E7KW82_9LILI</name>
<evidence type="ECO:0000256" key="3">
    <source>
        <dbReference type="SAM" id="MobiDB-lite"/>
    </source>
</evidence>
<comment type="subcellular location">
    <subcellularLocation>
        <location evidence="1">Nucleus</location>
    </subcellularLocation>
</comment>
<feature type="compositionally biased region" description="Basic and acidic residues" evidence="3">
    <location>
        <begin position="43"/>
        <end position="52"/>
    </location>
</feature>
<dbReference type="PANTHER" id="PTHR33172:SF91">
    <property type="entry name" value="PROTEIN OXIDATIVE STRESS 3 LIKE 5"/>
    <property type="match status" value="1"/>
</dbReference>
<organism evidence="4 5">
    <name type="scientific">Musa troglodytarum</name>
    <name type="common">fe'i banana</name>
    <dbReference type="NCBI Taxonomy" id="320322"/>
    <lineage>
        <taxon>Eukaryota</taxon>
        <taxon>Viridiplantae</taxon>
        <taxon>Streptophyta</taxon>
        <taxon>Embryophyta</taxon>
        <taxon>Tracheophyta</taxon>
        <taxon>Spermatophyta</taxon>
        <taxon>Magnoliopsida</taxon>
        <taxon>Liliopsida</taxon>
        <taxon>Zingiberales</taxon>
        <taxon>Musaceae</taxon>
        <taxon>Musa</taxon>
    </lineage>
</organism>
<protein>
    <submittedName>
        <fullName evidence="4">Rna binding protein</fullName>
    </submittedName>
</protein>
<evidence type="ECO:0000256" key="2">
    <source>
        <dbReference type="ARBA" id="ARBA00023242"/>
    </source>
</evidence>
<dbReference type="PANTHER" id="PTHR33172">
    <property type="entry name" value="OS08G0516900 PROTEIN"/>
    <property type="match status" value="1"/>
</dbReference>
<dbReference type="AlphaFoldDB" id="A0A9E7KW82"/>
<keyword evidence="5" id="KW-1185">Reference proteome</keyword>
<sequence length="250" mass="27466">MPTVSPGLNRRLWRGGGRGKNRKERMSSLLLSDVLRYRCGERQEKVEEEGKAVGESNGFRLGSREEAEASSESSSIGAASSLSSERNGSGHGGEEDEEEVESKRKDGALGSLDSLEDSLPIKRGLSNFFSGKSKSFATLSDVANAGTNDIVKPENPFNKRRRVLMMSKMRRASCSSLVCPPLPPLSAPAHTVAEADEEEEEEEEEEETEKHGGRSPPSMTPFPRHRSISSMRNKAFRSPRSFSLSDLRHV</sequence>
<dbReference type="Proteomes" id="UP001055439">
    <property type="component" value="Chromosome 8"/>
</dbReference>
<reference evidence="4" key="1">
    <citation type="submission" date="2022-05" db="EMBL/GenBank/DDBJ databases">
        <title>The Musa troglodytarum L. genome provides insights into the mechanism of non-climacteric behaviour and enrichment of carotenoids.</title>
        <authorList>
            <person name="Wang J."/>
        </authorList>
    </citation>
    <scope>NUCLEOTIDE SEQUENCE</scope>
    <source>
        <tissue evidence="4">Leaf</tissue>
    </source>
</reference>
<dbReference type="OrthoDB" id="696276at2759"/>
<feature type="region of interest" description="Disordered" evidence="3">
    <location>
        <begin position="1"/>
        <end position="25"/>
    </location>
</feature>
<evidence type="ECO:0000313" key="4">
    <source>
        <dbReference type="EMBL" id="URE29464.1"/>
    </source>
</evidence>
<evidence type="ECO:0000313" key="5">
    <source>
        <dbReference type="Proteomes" id="UP001055439"/>
    </source>
</evidence>
<dbReference type="GO" id="GO:0006950">
    <property type="term" value="P:response to stress"/>
    <property type="evidence" value="ECO:0007669"/>
    <property type="project" value="UniProtKB-ARBA"/>
</dbReference>
<dbReference type="InterPro" id="IPR051992">
    <property type="entry name" value="OxStress_Response_Reg"/>
</dbReference>
<feature type="compositionally biased region" description="Low complexity" evidence="3">
    <location>
        <begin position="70"/>
        <end position="85"/>
    </location>
</feature>
<dbReference type="GO" id="GO:0005634">
    <property type="term" value="C:nucleus"/>
    <property type="evidence" value="ECO:0007669"/>
    <property type="project" value="UniProtKB-SubCell"/>
</dbReference>
<accession>A0A9E7KW82</accession>
<feature type="compositionally biased region" description="Acidic residues" evidence="3">
    <location>
        <begin position="194"/>
        <end position="207"/>
    </location>
</feature>
<evidence type="ECO:0000256" key="1">
    <source>
        <dbReference type="ARBA" id="ARBA00004123"/>
    </source>
</evidence>
<feature type="compositionally biased region" description="Basic residues" evidence="3">
    <location>
        <begin position="11"/>
        <end position="23"/>
    </location>
</feature>
<feature type="region of interest" description="Disordered" evidence="3">
    <location>
        <begin position="43"/>
        <end position="116"/>
    </location>
</feature>